<name>A0A5C3QGT1_9AGAR</name>
<proteinExistence type="predicted"/>
<protein>
    <submittedName>
        <fullName evidence="1">Uncharacterized protein</fullName>
    </submittedName>
</protein>
<gene>
    <name evidence="1" type="ORF">BDV98DRAFT_567862</name>
</gene>
<reference evidence="1 2" key="1">
    <citation type="journal article" date="2019" name="Nat. Ecol. Evol.">
        <title>Megaphylogeny resolves global patterns of mushroom evolution.</title>
        <authorList>
            <person name="Varga T."/>
            <person name="Krizsan K."/>
            <person name="Foldi C."/>
            <person name="Dima B."/>
            <person name="Sanchez-Garcia M."/>
            <person name="Sanchez-Ramirez S."/>
            <person name="Szollosi G.J."/>
            <person name="Szarkandi J.G."/>
            <person name="Papp V."/>
            <person name="Albert L."/>
            <person name="Andreopoulos W."/>
            <person name="Angelini C."/>
            <person name="Antonin V."/>
            <person name="Barry K.W."/>
            <person name="Bougher N.L."/>
            <person name="Buchanan P."/>
            <person name="Buyck B."/>
            <person name="Bense V."/>
            <person name="Catcheside P."/>
            <person name="Chovatia M."/>
            <person name="Cooper J."/>
            <person name="Damon W."/>
            <person name="Desjardin D."/>
            <person name="Finy P."/>
            <person name="Geml J."/>
            <person name="Haridas S."/>
            <person name="Hughes K."/>
            <person name="Justo A."/>
            <person name="Karasinski D."/>
            <person name="Kautmanova I."/>
            <person name="Kiss B."/>
            <person name="Kocsube S."/>
            <person name="Kotiranta H."/>
            <person name="LaButti K.M."/>
            <person name="Lechner B.E."/>
            <person name="Liimatainen K."/>
            <person name="Lipzen A."/>
            <person name="Lukacs Z."/>
            <person name="Mihaltcheva S."/>
            <person name="Morgado L.N."/>
            <person name="Niskanen T."/>
            <person name="Noordeloos M.E."/>
            <person name="Ohm R.A."/>
            <person name="Ortiz-Santana B."/>
            <person name="Ovrebo C."/>
            <person name="Racz N."/>
            <person name="Riley R."/>
            <person name="Savchenko A."/>
            <person name="Shiryaev A."/>
            <person name="Soop K."/>
            <person name="Spirin V."/>
            <person name="Szebenyi C."/>
            <person name="Tomsovsky M."/>
            <person name="Tulloss R.E."/>
            <person name="Uehling J."/>
            <person name="Grigoriev I.V."/>
            <person name="Vagvolgyi C."/>
            <person name="Papp T."/>
            <person name="Martin F.M."/>
            <person name="Miettinen O."/>
            <person name="Hibbett D.S."/>
            <person name="Nagy L.G."/>
        </authorList>
    </citation>
    <scope>NUCLEOTIDE SEQUENCE [LARGE SCALE GENOMIC DNA]</scope>
    <source>
        <strain evidence="1 2">CBS 309.79</strain>
    </source>
</reference>
<organism evidence="1 2">
    <name type="scientific">Pterulicium gracile</name>
    <dbReference type="NCBI Taxonomy" id="1884261"/>
    <lineage>
        <taxon>Eukaryota</taxon>
        <taxon>Fungi</taxon>
        <taxon>Dikarya</taxon>
        <taxon>Basidiomycota</taxon>
        <taxon>Agaricomycotina</taxon>
        <taxon>Agaricomycetes</taxon>
        <taxon>Agaricomycetidae</taxon>
        <taxon>Agaricales</taxon>
        <taxon>Pleurotineae</taxon>
        <taxon>Pterulaceae</taxon>
        <taxon>Pterulicium</taxon>
    </lineage>
</organism>
<dbReference type="EMBL" id="ML178825">
    <property type="protein sequence ID" value="TFL01293.1"/>
    <property type="molecule type" value="Genomic_DNA"/>
</dbReference>
<dbReference type="AlphaFoldDB" id="A0A5C3QGT1"/>
<accession>A0A5C3QGT1</accession>
<evidence type="ECO:0000313" key="2">
    <source>
        <dbReference type="Proteomes" id="UP000305067"/>
    </source>
</evidence>
<evidence type="ECO:0000313" key="1">
    <source>
        <dbReference type="EMBL" id="TFL01293.1"/>
    </source>
</evidence>
<dbReference type="Proteomes" id="UP000305067">
    <property type="component" value="Unassembled WGS sequence"/>
</dbReference>
<sequence>MAAPQIPQVPILFFGEILMSIPLTGGRNTLLKPAIQELISDKATHAELTYLLRRYPPGFHNLWSIEPLELDAVRRGLEHQRPPVVEKKRQLIGTQRLRWFLPKDHLPTICLAVEPLFSLQLSEQTRPFVTESQEWFDFLDARTIGWSKDDRRFPLR</sequence>
<keyword evidence="2" id="KW-1185">Reference proteome</keyword>